<dbReference type="SUPFAM" id="SSF52047">
    <property type="entry name" value="RNI-like"/>
    <property type="match status" value="1"/>
</dbReference>
<evidence type="ECO:0000256" key="9">
    <source>
        <dbReference type="ARBA" id="ARBA00070923"/>
    </source>
</evidence>
<reference evidence="12" key="1">
    <citation type="submission" date="2020-03" db="EMBL/GenBank/DDBJ databases">
        <title>Studies in the Genomics of Life Span.</title>
        <authorList>
            <person name="Glass D."/>
        </authorList>
    </citation>
    <scope>NUCLEOTIDE SEQUENCE</scope>
    <source>
        <strain evidence="12">SUZIE</strain>
        <tissue evidence="12">Muscle</tissue>
    </source>
</reference>
<evidence type="ECO:0000256" key="2">
    <source>
        <dbReference type="ARBA" id="ARBA00009345"/>
    </source>
</evidence>
<comment type="caution">
    <text evidence="12">The sequence shown here is derived from an EMBL/GenBank/DDBJ whole genome shotgun (WGS) entry which is preliminary data.</text>
</comment>
<dbReference type="GO" id="GO:0007015">
    <property type="term" value="P:actin filament organization"/>
    <property type="evidence" value="ECO:0007669"/>
    <property type="project" value="TreeGrafter"/>
</dbReference>
<evidence type="ECO:0000256" key="10">
    <source>
        <dbReference type="SAM" id="Coils"/>
    </source>
</evidence>
<comment type="subcellular location">
    <subcellularLocation>
        <location evidence="1">Cytoplasm</location>
        <location evidence="1">Cytoskeleton</location>
    </subcellularLocation>
    <subcellularLocation>
        <location evidence="6">Cytoplasm</location>
        <location evidence="6">Myofibril</location>
        <location evidence="6">Sarcomere</location>
        <location evidence="6">M line</location>
    </subcellularLocation>
</comment>
<dbReference type="PANTHER" id="PTHR10901">
    <property type="entry name" value="TROPOMODULIN"/>
    <property type="match status" value="1"/>
</dbReference>
<evidence type="ECO:0000313" key="12">
    <source>
        <dbReference type="EMBL" id="MBZ3873416.1"/>
    </source>
</evidence>
<keyword evidence="5" id="KW-0206">Cytoskeleton</keyword>
<feature type="region of interest" description="Disordered" evidence="11">
    <location>
        <begin position="562"/>
        <end position="626"/>
    </location>
</feature>
<feature type="compositionally biased region" description="Basic and acidic residues" evidence="11">
    <location>
        <begin position="173"/>
        <end position="184"/>
    </location>
</feature>
<feature type="compositionally biased region" description="Basic and acidic residues" evidence="11">
    <location>
        <begin position="116"/>
        <end position="140"/>
    </location>
</feature>
<evidence type="ECO:0000256" key="7">
    <source>
        <dbReference type="ARBA" id="ARBA00059453"/>
    </source>
</evidence>
<gene>
    <name evidence="12" type="ORF">SUZIE_122830</name>
</gene>
<dbReference type="FunFam" id="3.80.10.10:FF:000078">
    <property type="entry name" value="Leiomodin 3"/>
    <property type="match status" value="1"/>
</dbReference>
<keyword evidence="13" id="KW-1185">Reference proteome</keyword>
<dbReference type="Pfam" id="PF03250">
    <property type="entry name" value="Tropomodulin"/>
    <property type="match status" value="1"/>
</dbReference>
<dbReference type="GO" id="GO:0005523">
    <property type="term" value="F:tropomyosin binding"/>
    <property type="evidence" value="ECO:0007669"/>
    <property type="project" value="InterPro"/>
</dbReference>
<dbReference type="GO" id="GO:0005865">
    <property type="term" value="C:striated muscle thin filament"/>
    <property type="evidence" value="ECO:0007669"/>
    <property type="project" value="TreeGrafter"/>
</dbReference>
<dbReference type="Gene3D" id="3.80.10.10">
    <property type="entry name" value="Ribonuclease Inhibitor"/>
    <property type="match status" value="1"/>
</dbReference>
<dbReference type="PANTHER" id="PTHR10901:SF3">
    <property type="entry name" value="LEIOMODIN-3"/>
    <property type="match status" value="1"/>
</dbReference>
<evidence type="ECO:0000256" key="1">
    <source>
        <dbReference type="ARBA" id="ARBA00004245"/>
    </source>
</evidence>
<comment type="function">
    <text evidence="7">Essential for the organization of sarcomeric actin thin filaments in skeletal muscle. Increases the rate of actin polymerization.</text>
</comment>
<evidence type="ECO:0000256" key="11">
    <source>
        <dbReference type="SAM" id="MobiDB-lite"/>
    </source>
</evidence>
<feature type="region of interest" description="Disordered" evidence="11">
    <location>
        <begin position="448"/>
        <end position="493"/>
    </location>
</feature>
<dbReference type="EMBL" id="JAATJV010204066">
    <property type="protein sequence ID" value="MBZ3873416.1"/>
    <property type="molecule type" value="Genomic_DNA"/>
</dbReference>
<dbReference type="InterPro" id="IPR004934">
    <property type="entry name" value="TMOD"/>
</dbReference>
<feature type="region of interest" description="Disordered" evidence="11">
    <location>
        <begin position="92"/>
        <end position="227"/>
    </location>
</feature>
<keyword evidence="4 10" id="KW-0175">Coiled coil</keyword>
<comment type="similarity">
    <text evidence="2">Belongs to the tropomodulin family.</text>
</comment>
<evidence type="ECO:0000313" key="13">
    <source>
        <dbReference type="Proteomes" id="UP001166674"/>
    </source>
</evidence>
<evidence type="ECO:0000256" key="4">
    <source>
        <dbReference type="ARBA" id="ARBA00023054"/>
    </source>
</evidence>
<evidence type="ECO:0000256" key="5">
    <source>
        <dbReference type="ARBA" id="ARBA00023212"/>
    </source>
</evidence>
<keyword evidence="3" id="KW-0963">Cytoplasm</keyword>
<protein>
    <recommendedName>
        <fullName evidence="9">Leiomodin-3</fullName>
    </recommendedName>
</protein>
<name>A0AA41MKC9_SCICA</name>
<feature type="coiled-coil region" evidence="10">
    <location>
        <begin position="395"/>
        <end position="432"/>
    </location>
</feature>
<dbReference type="GO" id="GO:0051694">
    <property type="term" value="P:pointed-end actin filament capping"/>
    <property type="evidence" value="ECO:0007669"/>
    <property type="project" value="InterPro"/>
</dbReference>
<accession>A0AA41MKC9</accession>
<evidence type="ECO:0000256" key="8">
    <source>
        <dbReference type="ARBA" id="ARBA00063674"/>
    </source>
</evidence>
<evidence type="ECO:0000256" key="6">
    <source>
        <dbReference type="ARBA" id="ARBA00037833"/>
    </source>
</evidence>
<proteinExistence type="inferred from homology"/>
<dbReference type="GO" id="GO:0031430">
    <property type="term" value="C:M band"/>
    <property type="evidence" value="ECO:0007669"/>
    <property type="project" value="UniProtKB-SubCell"/>
</dbReference>
<feature type="compositionally biased region" description="Basic and acidic residues" evidence="11">
    <location>
        <begin position="216"/>
        <end position="227"/>
    </location>
</feature>
<sequence length="672" mass="76009">MSERSRNSDQEELGQLDEEELLANLSPEELRELQSEMEAMAPDPHLPVGMIQKDQTDKPPTGTFDHRSLVDYMYWQKASRRMLEDERVPLTFVRSEENTQGQQEERNQGNKNVSHFLKEKLNSEISANKRESDGRSKVQEANDEDEEEEEEDEEEEEEEEEDEEEEDEEEDNGEQREPSARGTREAQQPVRNGEASGPRMAAKAPEEQRGQPAAQEKSEKKVSKLDPKKLALDTSFLKVSARPSGNQTDLDGSLRRVRQNDPEVKELNLNNIENIPKEMLLDFVNAMKKNKHVRTLSLANVGADESVAFALANMLRENRSVRTLNIESNFVTGKGIVAIMRCLQFNETLTELRFHNQRHMLGHHAEMEIARLLKANHTLLKLGYHFELPGPRMVVTNLLTRNQDKQRQKRQEEQKQQQLKEQRKLIAMLENGLGLPLGAWEMLGGPMPDPRMQGFLQPPPGPPGPHGPHAVPFGHRNESAKKPSQPPQYRTDPDSFRVVKLKRIQRKSRMPEAREPPEKTNLKDVIKTLKPVPRNRPPPLVEITPRDQLLNDIRHSNVAYLKPGRSTQRTVGSKPGQVAAHAPSSRVGRVLGTFPSHGPEQNLLGEEPEPEAALAGGDGLSGGNSLSHTNRASLNFPSIFWKVRMSHPLETQKDLPGSVCLFLTMIVPGDWN</sequence>
<feature type="compositionally biased region" description="Pro residues" evidence="11">
    <location>
        <begin position="457"/>
        <end position="466"/>
    </location>
</feature>
<organism evidence="12 13">
    <name type="scientific">Sciurus carolinensis</name>
    <name type="common">Eastern gray squirrel</name>
    <dbReference type="NCBI Taxonomy" id="30640"/>
    <lineage>
        <taxon>Eukaryota</taxon>
        <taxon>Metazoa</taxon>
        <taxon>Chordata</taxon>
        <taxon>Craniata</taxon>
        <taxon>Vertebrata</taxon>
        <taxon>Euteleostomi</taxon>
        <taxon>Mammalia</taxon>
        <taxon>Eutheria</taxon>
        <taxon>Euarchontoglires</taxon>
        <taxon>Glires</taxon>
        <taxon>Rodentia</taxon>
        <taxon>Sciuromorpha</taxon>
        <taxon>Sciuridae</taxon>
        <taxon>Sciurinae</taxon>
        <taxon>Sciurini</taxon>
        <taxon>Sciurus</taxon>
    </lineage>
</organism>
<evidence type="ECO:0000256" key="3">
    <source>
        <dbReference type="ARBA" id="ARBA00022490"/>
    </source>
</evidence>
<dbReference type="AlphaFoldDB" id="A0AA41MKC9"/>
<feature type="region of interest" description="Disordered" evidence="11">
    <location>
        <begin position="1"/>
        <end position="65"/>
    </location>
</feature>
<dbReference type="GO" id="GO:0006936">
    <property type="term" value="P:muscle contraction"/>
    <property type="evidence" value="ECO:0007669"/>
    <property type="project" value="TreeGrafter"/>
</dbReference>
<feature type="compositionally biased region" description="Acidic residues" evidence="11">
    <location>
        <begin position="10"/>
        <end position="21"/>
    </location>
</feature>
<feature type="compositionally biased region" description="Acidic residues" evidence="11">
    <location>
        <begin position="141"/>
        <end position="172"/>
    </location>
</feature>
<dbReference type="Proteomes" id="UP001166674">
    <property type="component" value="Unassembled WGS sequence"/>
</dbReference>
<dbReference type="GO" id="GO:0030239">
    <property type="term" value="P:myofibril assembly"/>
    <property type="evidence" value="ECO:0007669"/>
    <property type="project" value="TreeGrafter"/>
</dbReference>
<comment type="subunit">
    <text evidence="8">May interact with tropomyosin alpha (TPM1/2) N-terminus. Interacts with KLHL40; leading to stabilization.</text>
</comment>
<dbReference type="InterPro" id="IPR032675">
    <property type="entry name" value="LRR_dom_sf"/>
</dbReference>